<feature type="non-terminal residue" evidence="2">
    <location>
        <position position="1"/>
    </location>
</feature>
<accession>A0A317SD14</accession>
<proteinExistence type="predicted"/>
<dbReference type="Proteomes" id="UP000246991">
    <property type="component" value="Unassembled WGS sequence"/>
</dbReference>
<evidence type="ECO:0000313" key="3">
    <source>
        <dbReference type="Proteomes" id="UP000246991"/>
    </source>
</evidence>
<dbReference type="EMBL" id="PYWC01000758">
    <property type="protein sequence ID" value="PWW71530.1"/>
    <property type="molecule type" value="Genomic_DNA"/>
</dbReference>
<organism evidence="2 3">
    <name type="scientific">Tuber magnatum</name>
    <name type="common">white Piedmont truffle</name>
    <dbReference type="NCBI Taxonomy" id="42249"/>
    <lineage>
        <taxon>Eukaryota</taxon>
        <taxon>Fungi</taxon>
        <taxon>Dikarya</taxon>
        <taxon>Ascomycota</taxon>
        <taxon>Pezizomycotina</taxon>
        <taxon>Pezizomycetes</taxon>
        <taxon>Pezizales</taxon>
        <taxon>Tuberaceae</taxon>
        <taxon>Tuber</taxon>
    </lineage>
</organism>
<evidence type="ECO:0000313" key="2">
    <source>
        <dbReference type="EMBL" id="PWW71530.1"/>
    </source>
</evidence>
<feature type="compositionally biased region" description="Acidic residues" evidence="1">
    <location>
        <begin position="85"/>
        <end position="141"/>
    </location>
</feature>
<feature type="region of interest" description="Disordered" evidence="1">
    <location>
        <begin position="26"/>
        <end position="167"/>
    </location>
</feature>
<comment type="caution">
    <text evidence="2">The sequence shown here is derived from an EMBL/GenBank/DDBJ whole genome shotgun (WGS) entry which is preliminary data.</text>
</comment>
<name>A0A317SD14_9PEZI</name>
<dbReference type="AlphaFoldDB" id="A0A317SD14"/>
<keyword evidence="3" id="KW-1185">Reference proteome</keyword>
<sequence>GSDCYEATNEAGYESVDRYGDTRVYEREDDVGDGKPVALSQGNIGIDSYGDDDHRWGRDGDNGIKDNDKDSDEDDGDDVDKNENESEDEDEDEEDGDGDEEDEDDDGEDEDDDEEDKDDDEEDEDDDEESEDDDGDDEDDYQGAGERMDKDGAGAEQGYHDGYQNYCGNGGHQGDDIGTYQKGIDISQRSGVFGADVGMGHGDMWYSVDIPGGHGVPGGLPVEQAMAGALGNAVIAML</sequence>
<feature type="compositionally biased region" description="Acidic residues" evidence="1">
    <location>
        <begin position="69"/>
        <end position="78"/>
    </location>
</feature>
<reference evidence="2 3" key="1">
    <citation type="submission" date="2018-03" db="EMBL/GenBank/DDBJ databases">
        <title>Genomes of Pezizomycetes fungi and the evolution of truffles.</title>
        <authorList>
            <person name="Murat C."/>
            <person name="Payen T."/>
            <person name="Noel B."/>
            <person name="Kuo A."/>
            <person name="Martin F.M."/>
        </authorList>
    </citation>
    <scope>NUCLEOTIDE SEQUENCE [LARGE SCALE GENOMIC DNA]</scope>
    <source>
        <strain evidence="2">091103-1</strain>
    </source>
</reference>
<feature type="compositionally biased region" description="Basic and acidic residues" evidence="1">
    <location>
        <begin position="51"/>
        <end position="68"/>
    </location>
</feature>
<evidence type="ECO:0000256" key="1">
    <source>
        <dbReference type="SAM" id="MobiDB-lite"/>
    </source>
</evidence>
<gene>
    <name evidence="2" type="ORF">C7212DRAFT_349023</name>
</gene>
<protein>
    <submittedName>
        <fullName evidence="2">Uncharacterized protein</fullName>
    </submittedName>
</protein>